<dbReference type="Proteomes" id="UP001175000">
    <property type="component" value="Unassembled WGS sequence"/>
</dbReference>
<dbReference type="AlphaFoldDB" id="A0AA39WPG4"/>
<feature type="region of interest" description="Disordered" evidence="1">
    <location>
        <begin position="32"/>
        <end position="126"/>
    </location>
</feature>
<comment type="caution">
    <text evidence="2">The sequence shown here is derived from an EMBL/GenBank/DDBJ whole genome shotgun (WGS) entry which is preliminary data.</text>
</comment>
<evidence type="ECO:0000313" key="3">
    <source>
        <dbReference type="Proteomes" id="UP001175000"/>
    </source>
</evidence>
<gene>
    <name evidence="2" type="ORF">B0T14DRAFT_201457</name>
</gene>
<protein>
    <submittedName>
        <fullName evidence="2">Uncharacterized protein</fullName>
    </submittedName>
</protein>
<evidence type="ECO:0000313" key="2">
    <source>
        <dbReference type="EMBL" id="KAK0619173.1"/>
    </source>
</evidence>
<organism evidence="2 3">
    <name type="scientific">Immersiella caudata</name>
    <dbReference type="NCBI Taxonomy" id="314043"/>
    <lineage>
        <taxon>Eukaryota</taxon>
        <taxon>Fungi</taxon>
        <taxon>Dikarya</taxon>
        <taxon>Ascomycota</taxon>
        <taxon>Pezizomycotina</taxon>
        <taxon>Sordariomycetes</taxon>
        <taxon>Sordariomycetidae</taxon>
        <taxon>Sordariales</taxon>
        <taxon>Lasiosphaeriaceae</taxon>
        <taxon>Immersiella</taxon>
    </lineage>
</organism>
<proteinExistence type="predicted"/>
<evidence type="ECO:0000256" key="1">
    <source>
        <dbReference type="SAM" id="MobiDB-lite"/>
    </source>
</evidence>
<keyword evidence="3" id="KW-1185">Reference proteome</keyword>
<dbReference type="EMBL" id="JAULSU010000004">
    <property type="protein sequence ID" value="KAK0619173.1"/>
    <property type="molecule type" value="Genomic_DNA"/>
</dbReference>
<reference evidence="2" key="1">
    <citation type="submission" date="2023-06" db="EMBL/GenBank/DDBJ databases">
        <title>Genome-scale phylogeny and comparative genomics of the fungal order Sordariales.</title>
        <authorList>
            <consortium name="Lawrence Berkeley National Laboratory"/>
            <person name="Hensen N."/>
            <person name="Bonometti L."/>
            <person name="Westerberg I."/>
            <person name="Brannstrom I.O."/>
            <person name="Guillou S."/>
            <person name="Cros-Aarteil S."/>
            <person name="Calhoun S."/>
            <person name="Haridas S."/>
            <person name="Kuo A."/>
            <person name="Mondo S."/>
            <person name="Pangilinan J."/>
            <person name="Riley R."/>
            <person name="Labutti K."/>
            <person name="Andreopoulos B."/>
            <person name="Lipzen A."/>
            <person name="Chen C."/>
            <person name="Yanf M."/>
            <person name="Daum C."/>
            <person name="Ng V."/>
            <person name="Clum A."/>
            <person name="Steindorff A."/>
            <person name="Ohm R."/>
            <person name="Martin F."/>
            <person name="Silar P."/>
            <person name="Natvig D."/>
            <person name="Lalanne C."/>
            <person name="Gautier V."/>
            <person name="Ament-Velasquez S.L."/>
            <person name="Kruys A."/>
            <person name="Hutchinson M.I."/>
            <person name="Powell A.J."/>
            <person name="Barry K."/>
            <person name="Miller A.N."/>
            <person name="Grigoriev I.V."/>
            <person name="Debuchy R."/>
            <person name="Gladieux P."/>
            <person name="Thoren M.H."/>
            <person name="Johannesson H."/>
        </authorList>
    </citation>
    <scope>NUCLEOTIDE SEQUENCE</scope>
    <source>
        <strain evidence="2">CBS 606.72</strain>
    </source>
</reference>
<sequence length="126" mass="13854">MHPSMQPATLLALHNLQAASCWYITVRASRRKHTSLQNAAEAECSLSNRLPRSGMSDEQADSIPSISPYPSHTPRHPRNTSPEASYRTADSKASKPADPPGTRHMVDDATQDSGPFTTYPILRDLE</sequence>
<name>A0AA39WPG4_9PEZI</name>
<accession>A0AA39WPG4</accession>